<keyword evidence="2" id="KW-0812">Transmembrane</keyword>
<proteinExistence type="predicted"/>
<keyword evidence="4" id="KW-1185">Reference proteome</keyword>
<accession>A0ABQ6N463</accession>
<evidence type="ECO:0008006" key="5">
    <source>
        <dbReference type="Google" id="ProtNLM"/>
    </source>
</evidence>
<feature type="compositionally biased region" description="Acidic residues" evidence="1">
    <location>
        <begin position="126"/>
        <end position="152"/>
    </location>
</feature>
<dbReference type="EMBL" id="BRYB01000901">
    <property type="protein sequence ID" value="GMI39987.1"/>
    <property type="molecule type" value="Genomic_DNA"/>
</dbReference>
<evidence type="ECO:0000313" key="4">
    <source>
        <dbReference type="Proteomes" id="UP001165060"/>
    </source>
</evidence>
<keyword evidence="2" id="KW-0472">Membrane</keyword>
<comment type="caution">
    <text evidence="3">The sequence shown here is derived from an EMBL/GenBank/DDBJ whole genome shotgun (WGS) entry which is preliminary data.</text>
</comment>
<sequence>MAGAAAFPIFMGIFVRMTMLEFLKENRDEKARRFFGLFFFVSLKVFTFKFDIRKVIPSFIGKRLPAPGSWLPKIGKKKSATVAVEGGEAVPEGGTPPEGEVAAEGAAEGAAAAEGDIEAPAATADNSEDATADAEDEEESEDSDADVSSEEEFEVAENEVAWNCRVCNEFNLQEKIVQSKNMTKRRLGTKENAANVKMVVRTVGRIHEHYVVEFKQLKNTNHCRKCWTAHDYKPQHCNAHSFFGLQDYKDQLHEPAAHVEGVNANTFEGDYGTPADGAAAGEAPAAGPPSPTNRRGSTGGRDSVLMYEHQDLSAGLRAKDLSLLDKISLIKMKFGNSVHAFLDPEPTENQVLYNDHTFSRELKKFMPFVDRKELAKGEKYKIGDLVEAIERQTVWYPGVVKRAGANGTYDVIYDNGDTVETVLPVKIRYRQTYKLSRLARFTLLNFLIASVVGPLPAWLLYMATEPNLDNPIPDSSYTITVAPLAVYSSLGFIAVLFSFGNTFLKTAQAGVRKHLRLMSYFSLPYASAFAFIYLVNEKMSGNEKIMWYHASIAIFITALLSTVQWGQINHFYGKICWFLLVPFTLFAAAFAITLDEIITVPSQHIVYAPLNIFSFMLICARIVIPYVRTADF</sequence>
<feature type="compositionally biased region" description="Low complexity" evidence="1">
    <location>
        <begin position="272"/>
        <end position="285"/>
    </location>
</feature>
<evidence type="ECO:0000256" key="1">
    <source>
        <dbReference type="SAM" id="MobiDB-lite"/>
    </source>
</evidence>
<dbReference type="Gene3D" id="2.30.30.140">
    <property type="match status" value="1"/>
</dbReference>
<feature type="transmembrane region" description="Helical" evidence="2">
    <location>
        <begin position="575"/>
        <end position="594"/>
    </location>
</feature>
<feature type="compositionally biased region" description="Low complexity" evidence="1">
    <location>
        <begin position="87"/>
        <end position="125"/>
    </location>
</feature>
<feature type="transmembrane region" description="Helical" evidence="2">
    <location>
        <begin position="515"/>
        <end position="534"/>
    </location>
</feature>
<feature type="transmembrane region" description="Helical" evidence="2">
    <location>
        <begin position="546"/>
        <end position="563"/>
    </location>
</feature>
<evidence type="ECO:0000313" key="3">
    <source>
        <dbReference type="EMBL" id="GMI39987.1"/>
    </source>
</evidence>
<feature type="transmembrane region" description="Helical" evidence="2">
    <location>
        <begin position="438"/>
        <end position="461"/>
    </location>
</feature>
<feature type="transmembrane region" description="Helical" evidence="2">
    <location>
        <begin position="606"/>
        <end position="627"/>
    </location>
</feature>
<dbReference type="CDD" id="cd04508">
    <property type="entry name" value="Tudor_SF"/>
    <property type="match status" value="1"/>
</dbReference>
<name>A0ABQ6N463_9STRA</name>
<gene>
    <name evidence="3" type="ORF">TeGR_g11488</name>
</gene>
<reference evidence="3 4" key="1">
    <citation type="journal article" date="2023" name="Commun. Biol.">
        <title>Genome analysis of Parmales, the sister group of diatoms, reveals the evolutionary specialization of diatoms from phago-mixotrophs to photoautotrophs.</title>
        <authorList>
            <person name="Ban H."/>
            <person name="Sato S."/>
            <person name="Yoshikawa S."/>
            <person name="Yamada K."/>
            <person name="Nakamura Y."/>
            <person name="Ichinomiya M."/>
            <person name="Sato N."/>
            <person name="Blanc-Mathieu R."/>
            <person name="Endo H."/>
            <person name="Kuwata A."/>
            <person name="Ogata H."/>
        </authorList>
    </citation>
    <scope>NUCLEOTIDE SEQUENCE [LARGE SCALE GENOMIC DNA]</scope>
</reference>
<dbReference type="Proteomes" id="UP001165060">
    <property type="component" value="Unassembled WGS sequence"/>
</dbReference>
<protein>
    <recommendedName>
        <fullName evidence="5">Tudor domain-containing protein</fullName>
    </recommendedName>
</protein>
<organism evidence="3 4">
    <name type="scientific">Tetraparma gracilis</name>
    <dbReference type="NCBI Taxonomy" id="2962635"/>
    <lineage>
        <taxon>Eukaryota</taxon>
        <taxon>Sar</taxon>
        <taxon>Stramenopiles</taxon>
        <taxon>Ochrophyta</taxon>
        <taxon>Bolidophyceae</taxon>
        <taxon>Parmales</taxon>
        <taxon>Triparmaceae</taxon>
        <taxon>Tetraparma</taxon>
    </lineage>
</organism>
<feature type="transmembrane region" description="Helical" evidence="2">
    <location>
        <begin position="6"/>
        <end position="23"/>
    </location>
</feature>
<keyword evidence="2" id="KW-1133">Transmembrane helix</keyword>
<feature type="region of interest" description="Disordered" evidence="1">
    <location>
        <begin position="87"/>
        <end position="152"/>
    </location>
</feature>
<feature type="region of interest" description="Disordered" evidence="1">
    <location>
        <begin position="268"/>
        <end position="301"/>
    </location>
</feature>
<evidence type="ECO:0000256" key="2">
    <source>
        <dbReference type="SAM" id="Phobius"/>
    </source>
</evidence>
<feature type="transmembrane region" description="Helical" evidence="2">
    <location>
        <begin position="481"/>
        <end position="503"/>
    </location>
</feature>